<evidence type="ECO:0008006" key="3">
    <source>
        <dbReference type="Google" id="ProtNLM"/>
    </source>
</evidence>
<gene>
    <name evidence="1" type="ORF">ACFQGP_00125</name>
</gene>
<sequence>MAFNQATIKQFGTHLQSSYQKIVDFEVPTATNLSTTALPQMPQFQITQFLEQALTKQLSVTVQFNDFDHGGQTTINGRFEQRHSGTLIFRATNQKLIHLVTANAIRYIALTSAIA</sequence>
<dbReference type="Proteomes" id="UP001596289">
    <property type="component" value="Unassembled WGS sequence"/>
</dbReference>
<evidence type="ECO:0000313" key="1">
    <source>
        <dbReference type="EMBL" id="MFC6168994.1"/>
    </source>
</evidence>
<protein>
    <recommendedName>
        <fullName evidence="3">YolD-like family protein</fullName>
    </recommendedName>
</protein>
<dbReference type="RefSeq" id="WP_125553067.1">
    <property type="nucleotide sequence ID" value="NZ_JBHSSL010000001.1"/>
</dbReference>
<accession>A0ABW1RBI3</accession>
<reference evidence="2" key="1">
    <citation type="journal article" date="2019" name="Int. J. Syst. Evol. Microbiol.">
        <title>The Global Catalogue of Microorganisms (GCM) 10K type strain sequencing project: providing services to taxonomists for standard genome sequencing and annotation.</title>
        <authorList>
            <consortium name="The Broad Institute Genomics Platform"/>
            <consortium name="The Broad Institute Genome Sequencing Center for Infectious Disease"/>
            <person name="Wu L."/>
            <person name="Ma J."/>
        </authorList>
    </citation>
    <scope>NUCLEOTIDE SEQUENCE [LARGE SCALE GENOMIC DNA]</scope>
    <source>
        <strain evidence="2">CCM 8904</strain>
    </source>
</reference>
<keyword evidence="2" id="KW-1185">Reference proteome</keyword>
<comment type="caution">
    <text evidence="1">The sequence shown here is derived from an EMBL/GenBank/DDBJ whole genome shotgun (WGS) entry which is preliminary data.</text>
</comment>
<evidence type="ECO:0000313" key="2">
    <source>
        <dbReference type="Proteomes" id="UP001596289"/>
    </source>
</evidence>
<name>A0ABW1RBI3_9LACO</name>
<organism evidence="1 2">
    <name type="scientific">Loigolactobacillus jiayinensis</name>
    <dbReference type="NCBI Taxonomy" id="2486016"/>
    <lineage>
        <taxon>Bacteria</taxon>
        <taxon>Bacillati</taxon>
        <taxon>Bacillota</taxon>
        <taxon>Bacilli</taxon>
        <taxon>Lactobacillales</taxon>
        <taxon>Lactobacillaceae</taxon>
        <taxon>Loigolactobacillus</taxon>
    </lineage>
</organism>
<proteinExistence type="predicted"/>
<dbReference type="EMBL" id="JBHSSL010000001">
    <property type="protein sequence ID" value="MFC6168994.1"/>
    <property type="molecule type" value="Genomic_DNA"/>
</dbReference>